<comment type="pathway">
    <text evidence="1">Protein modification; protein ubiquitination.</text>
</comment>
<gene>
    <name evidence="3" type="ORF">Pyn_21011</name>
</gene>
<dbReference type="PROSITE" id="PS50097">
    <property type="entry name" value="BTB"/>
    <property type="match status" value="1"/>
</dbReference>
<reference evidence="3 4" key="1">
    <citation type="submission" date="2018-02" db="EMBL/GenBank/DDBJ databases">
        <title>Draft genome of wild Prunus yedoensis var. nudiflora.</title>
        <authorList>
            <person name="Baek S."/>
            <person name="Kim J.-H."/>
            <person name="Choi K."/>
            <person name="Kim G.-B."/>
            <person name="Cho A."/>
            <person name="Jang H."/>
            <person name="Shin C.-H."/>
            <person name="Yu H.-J."/>
            <person name="Mun J.-H."/>
        </authorList>
    </citation>
    <scope>NUCLEOTIDE SEQUENCE [LARGE SCALE GENOMIC DNA]</scope>
    <source>
        <strain evidence="4">cv. Jeju island</strain>
        <tissue evidence="3">Leaf</tissue>
    </source>
</reference>
<dbReference type="OrthoDB" id="1746010at2759"/>
<dbReference type="InterPro" id="IPR043454">
    <property type="entry name" value="NPH3/RPT2-like"/>
</dbReference>
<comment type="caution">
    <text evidence="3">The sequence shown here is derived from an EMBL/GenBank/DDBJ whole genome shotgun (WGS) entry which is preliminary data.</text>
</comment>
<dbReference type="Proteomes" id="UP000250321">
    <property type="component" value="Unassembled WGS sequence"/>
</dbReference>
<sequence length="147" mass="16164">MACMKLGAKSEAFHREGQTWLCTTGLPSDVIIQVGEMSFHLHKFPLLSKSGLLERLIEESSGEEGSACSLQLHGVPGGAKAFELVTKFCYGVKIELTALNVVILRCAAEYLQMTEDYEQGNLIAQAEKFNDMLKSSTLLQDALIPWP</sequence>
<evidence type="ECO:0000313" key="3">
    <source>
        <dbReference type="EMBL" id="PQQ21100.1"/>
    </source>
</evidence>
<accession>A0A314ZR19</accession>
<evidence type="ECO:0000313" key="4">
    <source>
        <dbReference type="Proteomes" id="UP000250321"/>
    </source>
</evidence>
<dbReference type="SUPFAM" id="SSF54695">
    <property type="entry name" value="POZ domain"/>
    <property type="match status" value="1"/>
</dbReference>
<name>A0A314ZR19_PRUYE</name>
<dbReference type="InterPro" id="IPR000210">
    <property type="entry name" value="BTB/POZ_dom"/>
</dbReference>
<proteinExistence type="predicted"/>
<dbReference type="Gene3D" id="3.30.710.10">
    <property type="entry name" value="Potassium Channel Kv1.1, Chain A"/>
    <property type="match status" value="1"/>
</dbReference>
<protein>
    <submittedName>
        <fullName evidence="3">BTB/POZ domain-containing protein</fullName>
    </submittedName>
</protein>
<evidence type="ECO:0000259" key="2">
    <source>
        <dbReference type="PROSITE" id="PS50097"/>
    </source>
</evidence>
<evidence type="ECO:0000256" key="1">
    <source>
        <dbReference type="ARBA" id="ARBA00004906"/>
    </source>
</evidence>
<dbReference type="AlphaFoldDB" id="A0A314ZR19"/>
<dbReference type="PANTHER" id="PTHR32370">
    <property type="entry name" value="OS12G0117600 PROTEIN"/>
    <property type="match status" value="1"/>
</dbReference>
<dbReference type="Pfam" id="PF00651">
    <property type="entry name" value="BTB"/>
    <property type="match status" value="1"/>
</dbReference>
<dbReference type="InterPro" id="IPR011333">
    <property type="entry name" value="SKP1/BTB/POZ_sf"/>
</dbReference>
<dbReference type="EMBL" id="PJQY01000020">
    <property type="protein sequence ID" value="PQQ21100.1"/>
    <property type="molecule type" value="Genomic_DNA"/>
</dbReference>
<feature type="domain" description="BTB" evidence="2">
    <location>
        <begin position="28"/>
        <end position="98"/>
    </location>
</feature>
<organism evidence="3 4">
    <name type="scientific">Prunus yedoensis var. nudiflora</name>
    <dbReference type="NCBI Taxonomy" id="2094558"/>
    <lineage>
        <taxon>Eukaryota</taxon>
        <taxon>Viridiplantae</taxon>
        <taxon>Streptophyta</taxon>
        <taxon>Embryophyta</taxon>
        <taxon>Tracheophyta</taxon>
        <taxon>Spermatophyta</taxon>
        <taxon>Magnoliopsida</taxon>
        <taxon>eudicotyledons</taxon>
        <taxon>Gunneridae</taxon>
        <taxon>Pentapetalae</taxon>
        <taxon>rosids</taxon>
        <taxon>fabids</taxon>
        <taxon>Rosales</taxon>
        <taxon>Rosaceae</taxon>
        <taxon>Amygdaloideae</taxon>
        <taxon>Amygdaleae</taxon>
        <taxon>Prunus</taxon>
    </lineage>
</organism>
<keyword evidence="4" id="KW-1185">Reference proteome</keyword>